<dbReference type="Proteomes" id="UP000007799">
    <property type="component" value="Unassembled WGS sequence"/>
</dbReference>
<evidence type="ECO:0000256" key="1">
    <source>
        <dbReference type="ARBA" id="ARBA00026139"/>
    </source>
</evidence>
<comment type="catalytic activity">
    <reaction evidence="2">
        <text>ssDNA + n NTP = ssDNA/pppN(pN)n-1 hybrid + (n-1) diphosphate.</text>
        <dbReference type="EC" id="2.7.7.102"/>
    </reaction>
</comment>
<dbReference type="GO" id="GO:0009411">
    <property type="term" value="P:response to UV"/>
    <property type="evidence" value="ECO:0007669"/>
    <property type="project" value="TreeGrafter"/>
</dbReference>
<dbReference type="GO" id="GO:0003887">
    <property type="term" value="F:DNA-directed DNA polymerase activity"/>
    <property type="evidence" value="ECO:0007669"/>
    <property type="project" value="UniProtKB-EC"/>
</dbReference>
<dbReference type="GO" id="GO:0005759">
    <property type="term" value="C:mitochondrial matrix"/>
    <property type="evidence" value="ECO:0007669"/>
    <property type="project" value="TreeGrafter"/>
</dbReference>
<evidence type="ECO:0000313" key="6">
    <source>
        <dbReference type="EMBL" id="EGD78946.1"/>
    </source>
</evidence>
<dbReference type="RefSeq" id="XP_004997902.1">
    <property type="nucleotide sequence ID" value="XM_004997845.1"/>
</dbReference>
<dbReference type="PANTHER" id="PTHR31399:SF0">
    <property type="entry name" value="DNA-DIRECTED PRIMASE_POLYMERASE PROTEIN"/>
    <property type="match status" value="1"/>
</dbReference>
<feature type="compositionally biased region" description="Gly residues" evidence="5">
    <location>
        <begin position="301"/>
        <end position="333"/>
    </location>
</feature>
<evidence type="ECO:0000256" key="4">
    <source>
        <dbReference type="ARBA" id="ARBA00047303"/>
    </source>
</evidence>
<dbReference type="InterPro" id="IPR044917">
    <property type="entry name" value="PRIMPOL"/>
</dbReference>
<dbReference type="STRING" id="946362.F2TZC2"/>
<dbReference type="EC" id="2.7.7.102" evidence="3"/>
<feature type="compositionally biased region" description="Polar residues" evidence="5">
    <location>
        <begin position="615"/>
        <end position="624"/>
    </location>
</feature>
<dbReference type="GO" id="GO:0042276">
    <property type="term" value="P:error-prone translesion synthesis"/>
    <property type="evidence" value="ECO:0007669"/>
    <property type="project" value="InterPro"/>
</dbReference>
<dbReference type="GO" id="GO:0003682">
    <property type="term" value="F:chromatin binding"/>
    <property type="evidence" value="ECO:0007669"/>
    <property type="project" value="TreeGrafter"/>
</dbReference>
<name>F2TZC2_SALR5</name>
<evidence type="ECO:0000256" key="5">
    <source>
        <dbReference type="SAM" id="MobiDB-lite"/>
    </source>
</evidence>
<dbReference type="eggNOG" id="ENOG502QS1Q">
    <property type="taxonomic scope" value="Eukaryota"/>
</dbReference>
<dbReference type="AlphaFoldDB" id="F2TZC2"/>
<comment type="catalytic activity">
    <reaction evidence="4">
        <text>DNA(n) + a 2'-deoxyribonucleoside 5'-triphosphate = DNA(n+1) + diphosphate</text>
        <dbReference type="Rhea" id="RHEA:22508"/>
        <dbReference type="Rhea" id="RHEA-COMP:17339"/>
        <dbReference type="Rhea" id="RHEA-COMP:17340"/>
        <dbReference type="ChEBI" id="CHEBI:33019"/>
        <dbReference type="ChEBI" id="CHEBI:61560"/>
        <dbReference type="ChEBI" id="CHEBI:173112"/>
        <dbReference type="EC" id="2.7.7.7"/>
    </reaction>
    <physiologicalReaction direction="left-to-right" evidence="4">
        <dbReference type="Rhea" id="RHEA:22509"/>
    </physiologicalReaction>
</comment>
<dbReference type="Pfam" id="PF03121">
    <property type="entry name" value="Herpes_UL52"/>
    <property type="match status" value="1"/>
</dbReference>
<dbReference type="EMBL" id="GL832957">
    <property type="protein sequence ID" value="EGD78946.1"/>
    <property type="molecule type" value="Genomic_DNA"/>
</dbReference>
<evidence type="ECO:0000313" key="7">
    <source>
        <dbReference type="Proteomes" id="UP000007799"/>
    </source>
</evidence>
<dbReference type="InParanoid" id="F2TZC2"/>
<sequence length="668" mass="73670">MTRMMVWREWEDEEHERGAEGRGKEARHGTRTIAPSSFYKRAKVSQGRRREEAADPATNEPPQAARNDRWLAKLEEYRAAGEASKTEGYAQVPDQGNLFAPSLVWRTFPLQQMAFDFVTTCSQPLSVYAFETETSTQGKRRFLVSNERFWSRYYSLPPKQRHHYELIRQDSPCHLYLDLEYAREHNPDVDGAALTRRLVELLCRRMNQRYKLRCTPKDAVILDSTTATKFSRHVTIRAPHAAFRNNRHVGAFVRQAVHDLHYASHRRSSSGSDDQGGDSIPRTTCIDTEQHGLDANSSNGGADGDGIGVSVGSDGVGVDGGSDGEGAERGGGGEADDDDGQQEGSGDGTGGSCSADVDNVPGHAREKGMNLKVRDEHGNLVWFVDLGVYTRNRTFRLYLSSKQGKTAVLQLARDCSAQITARAGTEAWHHQVFERSLVCNVEYTEDTRILTCTDGAGGRAGSNISRGGCDASQRLSMAASKDHSGTAITQTVSPGSYEATPYPDVDAFIVRVASRGAARQASIRRWTLFPASKVISYDIAHARYCHHVMREHKSNGVYYVVNLLTGVYYQKCYDPDCRAAQFKSLDRCLPVSLLPFKSHALLDTPVDAHDDENSRSANTSSSAGVSVLNDGDSSNADDDDDDDEAFYHAVDELCSAAEDGVLEHLLHT</sequence>
<feature type="region of interest" description="Disordered" evidence="5">
    <location>
        <begin position="1"/>
        <end position="68"/>
    </location>
</feature>
<feature type="compositionally biased region" description="Basic and acidic residues" evidence="5">
    <location>
        <begin position="15"/>
        <end position="28"/>
    </location>
</feature>
<accession>F2TZC2</accession>
<feature type="compositionally biased region" description="Low complexity" evidence="5">
    <location>
        <begin position="269"/>
        <end position="279"/>
    </location>
</feature>
<dbReference type="FunCoup" id="F2TZC2">
    <property type="interactions" value="1027"/>
</dbReference>
<dbReference type="GO" id="GO:0005634">
    <property type="term" value="C:nucleus"/>
    <property type="evidence" value="ECO:0007669"/>
    <property type="project" value="TreeGrafter"/>
</dbReference>
<dbReference type="GO" id="GO:0006264">
    <property type="term" value="P:mitochondrial DNA replication"/>
    <property type="evidence" value="ECO:0007669"/>
    <property type="project" value="TreeGrafter"/>
</dbReference>
<organism evidence="7">
    <name type="scientific">Salpingoeca rosetta (strain ATCC 50818 / BSB-021)</name>
    <dbReference type="NCBI Taxonomy" id="946362"/>
    <lineage>
        <taxon>Eukaryota</taxon>
        <taxon>Choanoflagellata</taxon>
        <taxon>Craspedida</taxon>
        <taxon>Salpingoecidae</taxon>
        <taxon>Salpingoeca</taxon>
    </lineage>
</organism>
<proteinExistence type="predicted"/>
<feature type="region of interest" description="Disordered" evidence="5">
    <location>
        <begin position="607"/>
        <end position="642"/>
    </location>
</feature>
<reference evidence="6" key="1">
    <citation type="submission" date="2009-08" db="EMBL/GenBank/DDBJ databases">
        <title>Annotation of Salpingoeca rosetta.</title>
        <authorList>
            <consortium name="The Broad Institute Genome Sequencing Platform"/>
            <person name="Russ C."/>
            <person name="Cuomo C."/>
            <person name="Burger G."/>
            <person name="Gray M.W."/>
            <person name="Holland P.W.H."/>
            <person name="King N."/>
            <person name="Lang F.B.F."/>
            <person name="Roger A.J."/>
            <person name="Ruiz-Trillo I."/>
            <person name="Young S.K."/>
            <person name="Zeng Q."/>
            <person name="Gargeya S."/>
            <person name="Alvarado L."/>
            <person name="Berlin A."/>
            <person name="Chapman S.B."/>
            <person name="Chen Z."/>
            <person name="Freedman E."/>
            <person name="Gellesch M."/>
            <person name="Goldberg J."/>
            <person name="Griggs A."/>
            <person name="Gujja S."/>
            <person name="Heilman E."/>
            <person name="Heiman D."/>
            <person name="Howarth C."/>
            <person name="Mehta T."/>
            <person name="Neiman D."/>
            <person name="Pearson M."/>
            <person name="Roberts A."/>
            <person name="Saif S."/>
            <person name="Shea T."/>
            <person name="Shenoy N."/>
            <person name="Sisk P."/>
            <person name="Stolte C."/>
            <person name="Sykes S."/>
            <person name="White J."/>
            <person name="Yandava C."/>
            <person name="Haas B."/>
            <person name="Nusbaum C."/>
            <person name="Birren B."/>
        </authorList>
    </citation>
    <scope>NUCLEOTIDE SEQUENCE [LARGE SCALE GENOMIC DNA]</scope>
    <source>
        <strain evidence="6">ATCC 50818</strain>
    </source>
</reference>
<dbReference type="KEGG" id="sre:PTSG_01919"/>
<dbReference type="GO" id="GO:0031297">
    <property type="term" value="P:replication fork processing"/>
    <property type="evidence" value="ECO:0007669"/>
    <property type="project" value="TreeGrafter"/>
</dbReference>
<dbReference type="GeneID" id="16078497"/>
<dbReference type="PANTHER" id="PTHR31399">
    <property type="entry name" value="DNA-DIRECTED PRIMASE / POLYMERASE PROTEIN"/>
    <property type="match status" value="1"/>
</dbReference>
<dbReference type="OMA" id="IHQSPRP"/>
<keyword evidence="7" id="KW-1185">Reference proteome</keyword>
<protein>
    <recommendedName>
        <fullName evidence="1">DNA-directed primase/polymerase protein</fullName>
        <ecNumber evidence="3">2.7.7.102</ecNumber>
    </recommendedName>
</protein>
<evidence type="ECO:0000256" key="3">
    <source>
        <dbReference type="ARBA" id="ARBA00044768"/>
    </source>
</evidence>
<evidence type="ECO:0000256" key="2">
    <source>
        <dbReference type="ARBA" id="ARBA00044677"/>
    </source>
</evidence>
<gene>
    <name evidence="6" type="ORF">PTSG_01919</name>
</gene>
<feature type="region of interest" description="Disordered" evidence="5">
    <location>
        <begin position="264"/>
        <end position="363"/>
    </location>
</feature>
<dbReference type="OrthoDB" id="5988181at2759"/>